<reference evidence="3 4" key="1">
    <citation type="submission" date="2018-06" db="EMBL/GenBank/DDBJ databases">
        <title>Genome analysis of cellulolytic fungus Trichoderma lentiforme CFAM-422.</title>
        <authorList>
            <person name="Steindorff A.S."/>
            <person name="Formighieri E.F."/>
            <person name="Midorikawa G.E.O."/>
            <person name="Tamietti M.S."/>
            <person name="Ramos E.Z."/>
            <person name="Silva A.S."/>
            <person name="Bon E.P.S."/>
            <person name="Mendes T.D."/>
            <person name="Damaso M.C.T."/>
            <person name="Favaro L.C.L."/>
        </authorList>
    </citation>
    <scope>NUCLEOTIDE SEQUENCE [LARGE SCALE GENOMIC DNA]</scope>
    <source>
        <strain evidence="3 4">CFAM-422</strain>
    </source>
</reference>
<name>A0A9P5CH02_9HYPO</name>
<dbReference type="Proteomes" id="UP000801864">
    <property type="component" value="Unassembled WGS sequence"/>
</dbReference>
<gene>
    <name evidence="3" type="ORF">CFAM422_000338</name>
</gene>
<dbReference type="AlphaFoldDB" id="A0A9P5CH02"/>
<evidence type="ECO:0000256" key="2">
    <source>
        <dbReference type="SAM" id="SignalP"/>
    </source>
</evidence>
<protein>
    <submittedName>
        <fullName evidence="3">Uncharacterized protein</fullName>
    </submittedName>
</protein>
<feature type="signal peptide" evidence="2">
    <location>
        <begin position="1"/>
        <end position="21"/>
    </location>
</feature>
<comment type="caution">
    <text evidence="3">The sequence shown here is derived from an EMBL/GenBank/DDBJ whole genome shotgun (WGS) entry which is preliminary data.</text>
</comment>
<accession>A0A9P5CH02</accession>
<feature type="chain" id="PRO_5040445444" evidence="2">
    <location>
        <begin position="22"/>
        <end position="72"/>
    </location>
</feature>
<keyword evidence="4" id="KW-1185">Reference proteome</keyword>
<evidence type="ECO:0000313" key="4">
    <source>
        <dbReference type="Proteomes" id="UP000801864"/>
    </source>
</evidence>
<organism evidence="3 4">
    <name type="scientific">Trichoderma lentiforme</name>
    <dbReference type="NCBI Taxonomy" id="1567552"/>
    <lineage>
        <taxon>Eukaryota</taxon>
        <taxon>Fungi</taxon>
        <taxon>Dikarya</taxon>
        <taxon>Ascomycota</taxon>
        <taxon>Pezizomycotina</taxon>
        <taxon>Sordariomycetes</taxon>
        <taxon>Hypocreomycetidae</taxon>
        <taxon>Hypocreales</taxon>
        <taxon>Hypocreaceae</taxon>
        <taxon>Trichoderma</taxon>
    </lineage>
</organism>
<proteinExistence type="predicted"/>
<feature type="region of interest" description="Disordered" evidence="1">
    <location>
        <begin position="51"/>
        <end position="72"/>
    </location>
</feature>
<keyword evidence="2" id="KW-0732">Signal</keyword>
<feature type="compositionally biased region" description="Acidic residues" evidence="1">
    <location>
        <begin position="63"/>
        <end position="72"/>
    </location>
</feature>
<dbReference type="EMBL" id="QLNT01000001">
    <property type="protein sequence ID" value="KAF3077340.1"/>
    <property type="molecule type" value="Genomic_DNA"/>
</dbReference>
<sequence length="72" mass="7965">MDPPKMSSGVPTLLLLATVQAGKTLHETTIRDLRSELESLIGVLEALKSIVTDERPNDREGSDPYDEVERET</sequence>
<feature type="compositionally biased region" description="Basic and acidic residues" evidence="1">
    <location>
        <begin position="51"/>
        <end position="62"/>
    </location>
</feature>
<evidence type="ECO:0000313" key="3">
    <source>
        <dbReference type="EMBL" id="KAF3077340.1"/>
    </source>
</evidence>
<evidence type="ECO:0000256" key="1">
    <source>
        <dbReference type="SAM" id="MobiDB-lite"/>
    </source>
</evidence>